<evidence type="ECO:0000256" key="3">
    <source>
        <dbReference type="ARBA" id="ARBA00023015"/>
    </source>
</evidence>
<dbReference type="GO" id="GO:0006355">
    <property type="term" value="P:regulation of DNA-templated transcription"/>
    <property type="evidence" value="ECO:0007669"/>
    <property type="project" value="InterPro"/>
</dbReference>
<dbReference type="CDD" id="cd00009">
    <property type="entry name" value="AAA"/>
    <property type="match status" value="1"/>
</dbReference>
<keyword evidence="2" id="KW-0067">ATP-binding</keyword>
<sequence>MQVAAELNHLKQQFGIVGNAPALNRAIEIATQVAPTELSVLITGESGTGKESFSKLIHSLSPYKHGKFIAINCGAIPEGTIDSELFGHEKGAFTGAVEMRKGYFEEANGGTIFLDEIGEMPISTQTKLLRVLEYGEFIKVGSSKIQKVKVRVIAATNVNLLDAIYKGKFREDLYYRLNTVPIQIPPLRERGADITLLFLKFATEFADKYYIKPIQLTEDAQDLLLHYRFPGNIRQLKNLVEQISVLEVDRLIDRKKLKDYLPPDQQVLPTLYRPSHTQESSKEREFLFKILFDMRKEMHDLQGLIFELLNSSSQGKEIIKTHATLFKKTPNRLEKEMLPVPSNSIYETDNLQPAYAYIKHQTKPFIQQHTQEVETIKEENLSIEAKEKELITKALEKFKHKRKKAAEVLGISERTLYRKINEYNLE</sequence>
<dbReference type="PROSITE" id="PS00688">
    <property type="entry name" value="SIGMA54_INTERACT_3"/>
    <property type="match status" value="1"/>
</dbReference>
<dbReference type="Pfam" id="PF25601">
    <property type="entry name" value="AAA_lid_14"/>
    <property type="match status" value="1"/>
</dbReference>
<accession>B3ES04</accession>
<dbReference type="SUPFAM" id="SSF46689">
    <property type="entry name" value="Homeodomain-like"/>
    <property type="match status" value="1"/>
</dbReference>
<evidence type="ECO:0000256" key="2">
    <source>
        <dbReference type="ARBA" id="ARBA00022840"/>
    </source>
</evidence>
<dbReference type="Pfam" id="PF00158">
    <property type="entry name" value="Sigma54_activat"/>
    <property type="match status" value="1"/>
</dbReference>
<dbReference type="HOGENOM" id="CLU_000445_119_0_10"/>
<keyword evidence="4" id="KW-0238">DNA-binding</keyword>
<feature type="domain" description="Sigma-54 factor interaction" evidence="6">
    <location>
        <begin position="16"/>
        <end position="245"/>
    </location>
</feature>
<dbReference type="FunFam" id="3.40.50.300:FF:000006">
    <property type="entry name" value="DNA-binding transcriptional regulator NtrC"/>
    <property type="match status" value="1"/>
</dbReference>
<dbReference type="InterPro" id="IPR003593">
    <property type="entry name" value="AAA+_ATPase"/>
</dbReference>
<dbReference type="Gene3D" id="1.10.8.60">
    <property type="match status" value="1"/>
</dbReference>
<dbReference type="InterPro" id="IPR002078">
    <property type="entry name" value="Sigma_54_int"/>
</dbReference>
<dbReference type="STRING" id="452471.Aasi_0605"/>
<keyword evidence="3" id="KW-0805">Transcription regulation</keyword>
<organism evidence="7 8">
    <name type="scientific">Amoebophilus asiaticus (strain 5a2)</name>
    <dbReference type="NCBI Taxonomy" id="452471"/>
    <lineage>
        <taxon>Bacteria</taxon>
        <taxon>Pseudomonadati</taxon>
        <taxon>Bacteroidota</taxon>
        <taxon>Cytophagia</taxon>
        <taxon>Cytophagales</taxon>
        <taxon>Amoebophilaceae</taxon>
        <taxon>Candidatus Amoebophilus</taxon>
    </lineage>
</organism>
<dbReference type="PANTHER" id="PTHR32071:SF121">
    <property type="entry name" value="SIGMA L-DEPENDENT TRANSCRIPTIONAL REGULATOR YQIR-RELATED"/>
    <property type="match status" value="1"/>
</dbReference>
<protein>
    <recommendedName>
        <fullName evidence="6">Sigma-54 factor interaction domain-containing protein</fullName>
    </recommendedName>
</protein>
<evidence type="ECO:0000256" key="1">
    <source>
        <dbReference type="ARBA" id="ARBA00022741"/>
    </source>
</evidence>
<keyword evidence="1" id="KW-0547">Nucleotide-binding</keyword>
<dbReference type="Gene3D" id="1.10.10.60">
    <property type="entry name" value="Homeodomain-like"/>
    <property type="match status" value="1"/>
</dbReference>
<evidence type="ECO:0000256" key="5">
    <source>
        <dbReference type="ARBA" id="ARBA00023163"/>
    </source>
</evidence>
<dbReference type="InterPro" id="IPR002197">
    <property type="entry name" value="HTH_Fis"/>
</dbReference>
<keyword evidence="5" id="KW-0804">Transcription</keyword>
<dbReference type="eggNOG" id="COG3829">
    <property type="taxonomic scope" value="Bacteria"/>
</dbReference>
<dbReference type="InterPro" id="IPR009057">
    <property type="entry name" value="Homeodomain-like_sf"/>
</dbReference>
<dbReference type="PRINTS" id="PR01590">
    <property type="entry name" value="HTHFIS"/>
</dbReference>
<evidence type="ECO:0000256" key="4">
    <source>
        <dbReference type="ARBA" id="ARBA00023125"/>
    </source>
</evidence>
<dbReference type="PROSITE" id="PS00675">
    <property type="entry name" value="SIGMA54_INTERACT_1"/>
    <property type="match status" value="1"/>
</dbReference>
<dbReference type="KEGG" id="aas:Aasi_0605"/>
<keyword evidence="8" id="KW-1185">Reference proteome</keyword>
<dbReference type="EMBL" id="CP001102">
    <property type="protein sequence ID" value="ACE06006.1"/>
    <property type="molecule type" value="Genomic_DNA"/>
</dbReference>
<dbReference type="GO" id="GO:0043565">
    <property type="term" value="F:sequence-specific DNA binding"/>
    <property type="evidence" value="ECO:0007669"/>
    <property type="project" value="InterPro"/>
</dbReference>
<dbReference type="AlphaFoldDB" id="B3ES04"/>
<dbReference type="SMART" id="SM00382">
    <property type="entry name" value="AAA"/>
    <property type="match status" value="1"/>
</dbReference>
<dbReference type="Proteomes" id="UP000001227">
    <property type="component" value="Chromosome"/>
</dbReference>
<dbReference type="InterPro" id="IPR027417">
    <property type="entry name" value="P-loop_NTPase"/>
</dbReference>
<reference evidence="7 8" key="1">
    <citation type="journal article" date="2010" name="J. Bacteriol.">
        <title>The genome of the amoeba symbiont 'Candidatus Amoebophilus asiaticus' reveals common mechanisms for host cell interaction among amoeba-associated bacteria.</title>
        <authorList>
            <person name="Schmitz-Esser S."/>
            <person name="Tischler P."/>
            <person name="Arnold R."/>
            <person name="Montanaro J."/>
            <person name="Wagner M."/>
            <person name="Rattei T."/>
            <person name="Horn M."/>
        </authorList>
    </citation>
    <scope>NUCLEOTIDE SEQUENCE [LARGE SCALE GENOMIC DNA]</scope>
    <source>
        <strain evidence="7 8">5a2</strain>
    </source>
</reference>
<dbReference type="PROSITE" id="PS50045">
    <property type="entry name" value="SIGMA54_INTERACT_4"/>
    <property type="match status" value="1"/>
</dbReference>
<dbReference type="GO" id="GO:0005524">
    <property type="term" value="F:ATP binding"/>
    <property type="evidence" value="ECO:0007669"/>
    <property type="project" value="UniProtKB-KW"/>
</dbReference>
<dbReference type="InterPro" id="IPR025944">
    <property type="entry name" value="Sigma_54_int_dom_CS"/>
</dbReference>
<gene>
    <name evidence="7" type="ordered locus">Aasi_0605</name>
</gene>
<dbReference type="OrthoDB" id="9782110at2"/>
<dbReference type="SUPFAM" id="SSF52540">
    <property type="entry name" value="P-loop containing nucleoside triphosphate hydrolases"/>
    <property type="match status" value="1"/>
</dbReference>
<proteinExistence type="predicted"/>
<dbReference type="RefSeq" id="WP_012472772.1">
    <property type="nucleotide sequence ID" value="NC_010830.1"/>
</dbReference>
<dbReference type="Gene3D" id="3.40.50.300">
    <property type="entry name" value="P-loop containing nucleotide triphosphate hydrolases"/>
    <property type="match status" value="1"/>
</dbReference>
<name>B3ES04_AMOA5</name>
<dbReference type="InterPro" id="IPR025662">
    <property type="entry name" value="Sigma_54_int_dom_ATP-bd_1"/>
</dbReference>
<evidence type="ECO:0000259" key="6">
    <source>
        <dbReference type="PROSITE" id="PS50045"/>
    </source>
</evidence>
<dbReference type="PROSITE" id="PS00676">
    <property type="entry name" value="SIGMA54_INTERACT_2"/>
    <property type="match status" value="1"/>
</dbReference>
<evidence type="ECO:0000313" key="7">
    <source>
        <dbReference type="EMBL" id="ACE06006.1"/>
    </source>
</evidence>
<dbReference type="InterPro" id="IPR058031">
    <property type="entry name" value="AAA_lid_NorR"/>
</dbReference>
<dbReference type="Pfam" id="PF02954">
    <property type="entry name" value="HTH_8"/>
    <property type="match status" value="1"/>
</dbReference>
<evidence type="ECO:0000313" key="8">
    <source>
        <dbReference type="Proteomes" id="UP000001227"/>
    </source>
</evidence>
<dbReference type="PANTHER" id="PTHR32071">
    <property type="entry name" value="TRANSCRIPTIONAL REGULATORY PROTEIN"/>
    <property type="match status" value="1"/>
</dbReference>
<dbReference type="InterPro" id="IPR025943">
    <property type="entry name" value="Sigma_54_int_dom_ATP-bd_2"/>
</dbReference>